<keyword evidence="1" id="KW-1133">Transmembrane helix</keyword>
<gene>
    <name evidence="2" type="ORF">Sjap_011262</name>
</gene>
<keyword evidence="1" id="KW-0812">Transmembrane</keyword>
<name>A0AAP0JC37_9MAGN</name>
<feature type="transmembrane region" description="Helical" evidence="1">
    <location>
        <begin position="54"/>
        <end position="75"/>
    </location>
</feature>
<evidence type="ECO:0000256" key="1">
    <source>
        <dbReference type="SAM" id="Phobius"/>
    </source>
</evidence>
<evidence type="ECO:0000313" key="3">
    <source>
        <dbReference type="Proteomes" id="UP001417504"/>
    </source>
</evidence>
<dbReference type="EMBL" id="JBBNAE010000004">
    <property type="protein sequence ID" value="KAK9130775.1"/>
    <property type="molecule type" value="Genomic_DNA"/>
</dbReference>
<feature type="transmembrane region" description="Helical" evidence="1">
    <location>
        <begin position="12"/>
        <end position="34"/>
    </location>
</feature>
<comment type="caution">
    <text evidence="2">The sequence shown here is derived from an EMBL/GenBank/DDBJ whole genome shotgun (WGS) entry which is preliminary data.</text>
</comment>
<evidence type="ECO:0000313" key="2">
    <source>
        <dbReference type="EMBL" id="KAK9130775.1"/>
    </source>
</evidence>
<keyword evidence="1" id="KW-0472">Membrane</keyword>
<reference evidence="2 3" key="1">
    <citation type="submission" date="2024-01" db="EMBL/GenBank/DDBJ databases">
        <title>Genome assemblies of Stephania.</title>
        <authorList>
            <person name="Yang L."/>
        </authorList>
    </citation>
    <scope>NUCLEOTIDE SEQUENCE [LARGE SCALE GENOMIC DNA]</scope>
    <source>
        <strain evidence="2">QJT</strain>
        <tissue evidence="2">Leaf</tissue>
    </source>
</reference>
<proteinExistence type="predicted"/>
<organism evidence="2 3">
    <name type="scientific">Stephania japonica</name>
    <dbReference type="NCBI Taxonomy" id="461633"/>
    <lineage>
        <taxon>Eukaryota</taxon>
        <taxon>Viridiplantae</taxon>
        <taxon>Streptophyta</taxon>
        <taxon>Embryophyta</taxon>
        <taxon>Tracheophyta</taxon>
        <taxon>Spermatophyta</taxon>
        <taxon>Magnoliopsida</taxon>
        <taxon>Ranunculales</taxon>
        <taxon>Menispermaceae</taxon>
        <taxon>Menispermoideae</taxon>
        <taxon>Cissampelideae</taxon>
        <taxon>Stephania</taxon>
    </lineage>
</organism>
<accession>A0AAP0JC37</accession>
<dbReference type="Proteomes" id="UP001417504">
    <property type="component" value="Unassembled WGS sequence"/>
</dbReference>
<dbReference type="AlphaFoldDB" id="A0AAP0JC37"/>
<protein>
    <submittedName>
        <fullName evidence="2">Uncharacterized protein</fullName>
    </submittedName>
</protein>
<sequence length="102" mass="11547">MSCLSARCLTKLVFPTIVFLMFDEVSLTSLLVGSQILSDLRVNLVMFAEIPRRILSFGKLTVFCYDFGTTIFGCLRQVRATLINNFHSSSFSLLWWLVLSSV</sequence>
<keyword evidence="3" id="KW-1185">Reference proteome</keyword>